<name>A0AAV3R003_LITER</name>
<organism evidence="3 4">
    <name type="scientific">Lithospermum erythrorhizon</name>
    <name type="common">Purple gromwell</name>
    <name type="synonym">Lithospermum officinale var. erythrorhizon</name>
    <dbReference type="NCBI Taxonomy" id="34254"/>
    <lineage>
        <taxon>Eukaryota</taxon>
        <taxon>Viridiplantae</taxon>
        <taxon>Streptophyta</taxon>
        <taxon>Embryophyta</taxon>
        <taxon>Tracheophyta</taxon>
        <taxon>Spermatophyta</taxon>
        <taxon>Magnoliopsida</taxon>
        <taxon>eudicotyledons</taxon>
        <taxon>Gunneridae</taxon>
        <taxon>Pentapetalae</taxon>
        <taxon>asterids</taxon>
        <taxon>lamiids</taxon>
        <taxon>Boraginales</taxon>
        <taxon>Boraginaceae</taxon>
        <taxon>Boraginoideae</taxon>
        <taxon>Lithospermeae</taxon>
        <taxon>Lithospermum</taxon>
    </lineage>
</organism>
<gene>
    <name evidence="3" type="ORF">LIER_23408</name>
</gene>
<reference evidence="3 4" key="1">
    <citation type="submission" date="2024-01" db="EMBL/GenBank/DDBJ databases">
        <title>The complete chloroplast genome sequence of Lithospermum erythrorhizon: insights into the phylogenetic relationship among Boraginaceae species and the maternal lineages of purple gromwells.</title>
        <authorList>
            <person name="Okada T."/>
            <person name="Watanabe K."/>
        </authorList>
    </citation>
    <scope>NUCLEOTIDE SEQUENCE [LARGE SCALE GENOMIC DNA]</scope>
</reference>
<keyword evidence="2" id="KW-0812">Transmembrane</keyword>
<dbReference type="PANTHER" id="PTHR31495">
    <property type="entry name" value="PEROXYGENASE 3-RELATED"/>
    <property type="match status" value="1"/>
</dbReference>
<sequence length="242" mass="27455">MVETVSEKNVAIVTETPLAPVTTQRKVRTDLEPSIPKPYVPRALIAPDTDHKEGTSGHKHENLSVLQQHVAFFDLDGDGTIYPSETFGGLRKVGFNVIAAFIVAGLIHMVMSYSTLPGWIPNIYFPIYIRNIHKCKHGSDSATYDTEGRYLPMNFENIFSKYARTKPDKLSFRELWAMTQGNQVAFDFFGWIACKLEWFGLYILAKDEEGFLSKEAIRRCFDGSLFEYCAKIHTGSTEKKKK</sequence>
<keyword evidence="4" id="KW-1185">Reference proteome</keyword>
<keyword evidence="2" id="KW-1133">Transmembrane helix</keyword>
<dbReference type="InterPro" id="IPR007736">
    <property type="entry name" value="Caleosin-related"/>
</dbReference>
<evidence type="ECO:0000313" key="3">
    <source>
        <dbReference type="EMBL" id="GAA0168766.1"/>
    </source>
</evidence>
<dbReference type="AlphaFoldDB" id="A0AAV3R003"/>
<dbReference type="InterPro" id="IPR011992">
    <property type="entry name" value="EF-hand-dom_pair"/>
</dbReference>
<dbReference type="Pfam" id="PF05042">
    <property type="entry name" value="Caleosin"/>
    <property type="match status" value="1"/>
</dbReference>
<evidence type="ECO:0000313" key="4">
    <source>
        <dbReference type="Proteomes" id="UP001454036"/>
    </source>
</evidence>
<comment type="caution">
    <text evidence="3">The sequence shown here is derived from an EMBL/GenBank/DDBJ whole genome shotgun (WGS) entry which is preliminary data.</text>
</comment>
<evidence type="ECO:0000256" key="1">
    <source>
        <dbReference type="ARBA" id="ARBA00006765"/>
    </source>
</evidence>
<dbReference type="SUPFAM" id="SSF47473">
    <property type="entry name" value="EF-hand"/>
    <property type="match status" value="1"/>
</dbReference>
<keyword evidence="2" id="KW-0472">Membrane</keyword>
<dbReference type="Proteomes" id="UP001454036">
    <property type="component" value="Unassembled WGS sequence"/>
</dbReference>
<dbReference type="GO" id="GO:0005509">
    <property type="term" value="F:calcium ion binding"/>
    <property type="evidence" value="ECO:0007669"/>
    <property type="project" value="TreeGrafter"/>
</dbReference>
<dbReference type="EMBL" id="BAABME010006584">
    <property type="protein sequence ID" value="GAA0168766.1"/>
    <property type="molecule type" value="Genomic_DNA"/>
</dbReference>
<protein>
    <submittedName>
        <fullName evidence="3">Oxygenase</fullName>
    </submittedName>
</protein>
<proteinExistence type="inferred from homology"/>
<comment type="similarity">
    <text evidence="1">Belongs to the caleosin family.</text>
</comment>
<feature type="transmembrane region" description="Helical" evidence="2">
    <location>
        <begin position="93"/>
        <end position="113"/>
    </location>
</feature>
<accession>A0AAV3R003</accession>
<dbReference type="GO" id="GO:0004497">
    <property type="term" value="F:monooxygenase activity"/>
    <property type="evidence" value="ECO:0007669"/>
    <property type="project" value="TreeGrafter"/>
</dbReference>
<evidence type="ECO:0000256" key="2">
    <source>
        <dbReference type="SAM" id="Phobius"/>
    </source>
</evidence>
<dbReference type="PANTHER" id="PTHR31495:SF20">
    <property type="entry name" value="CALEOSIN-RELATED FAMILY PROTEIN"/>
    <property type="match status" value="1"/>
</dbReference>